<dbReference type="Pfam" id="PF00581">
    <property type="entry name" value="Rhodanese"/>
    <property type="match status" value="1"/>
</dbReference>
<evidence type="ECO:0000313" key="9">
    <source>
        <dbReference type="Proteomes" id="UP001056201"/>
    </source>
</evidence>
<evidence type="ECO:0000256" key="3">
    <source>
        <dbReference type="ARBA" id="ARBA00022692"/>
    </source>
</evidence>
<dbReference type="SUPFAM" id="SSF52821">
    <property type="entry name" value="Rhodanese/Cell cycle control phosphatase"/>
    <property type="match status" value="1"/>
</dbReference>
<organism evidence="8 9">
    <name type="scientific">Aquincola tertiaricarbonis</name>
    <dbReference type="NCBI Taxonomy" id="391953"/>
    <lineage>
        <taxon>Bacteria</taxon>
        <taxon>Pseudomonadati</taxon>
        <taxon>Pseudomonadota</taxon>
        <taxon>Betaproteobacteria</taxon>
        <taxon>Burkholderiales</taxon>
        <taxon>Sphaerotilaceae</taxon>
        <taxon>Aquincola</taxon>
    </lineage>
</organism>
<dbReference type="Pfam" id="PF09335">
    <property type="entry name" value="VTT_dom"/>
    <property type="match status" value="1"/>
</dbReference>
<dbReference type="Gene3D" id="3.40.250.10">
    <property type="entry name" value="Rhodanese-like domain"/>
    <property type="match status" value="1"/>
</dbReference>
<evidence type="ECO:0000256" key="4">
    <source>
        <dbReference type="ARBA" id="ARBA00022989"/>
    </source>
</evidence>
<keyword evidence="5 6" id="KW-0472">Membrane</keyword>
<feature type="domain" description="Rhodanese" evidence="7">
    <location>
        <begin position="225"/>
        <end position="317"/>
    </location>
</feature>
<evidence type="ECO:0000256" key="5">
    <source>
        <dbReference type="ARBA" id="ARBA00023136"/>
    </source>
</evidence>
<evidence type="ECO:0000313" key="8">
    <source>
        <dbReference type="EMBL" id="URI10751.1"/>
    </source>
</evidence>
<dbReference type="SMART" id="SM00450">
    <property type="entry name" value="RHOD"/>
    <property type="match status" value="1"/>
</dbReference>
<dbReference type="InterPro" id="IPR001763">
    <property type="entry name" value="Rhodanese-like_dom"/>
</dbReference>
<keyword evidence="3 6" id="KW-0812">Transmembrane</keyword>
<dbReference type="PANTHER" id="PTHR42709">
    <property type="entry name" value="ALKALINE PHOSPHATASE LIKE PROTEIN"/>
    <property type="match status" value="1"/>
</dbReference>
<dbReference type="InterPro" id="IPR051311">
    <property type="entry name" value="DedA_domain"/>
</dbReference>
<protein>
    <submittedName>
        <fullName evidence="8">VTT domain-containing protein</fullName>
    </submittedName>
</protein>
<evidence type="ECO:0000259" key="7">
    <source>
        <dbReference type="PROSITE" id="PS50206"/>
    </source>
</evidence>
<dbReference type="InterPro" id="IPR036873">
    <property type="entry name" value="Rhodanese-like_dom_sf"/>
</dbReference>
<keyword evidence="2" id="KW-1003">Cell membrane</keyword>
<evidence type="ECO:0000256" key="6">
    <source>
        <dbReference type="SAM" id="Phobius"/>
    </source>
</evidence>
<dbReference type="PROSITE" id="PS50206">
    <property type="entry name" value="RHODANESE_3"/>
    <property type="match status" value="1"/>
</dbReference>
<dbReference type="EMBL" id="CP097636">
    <property type="protein sequence ID" value="URI10751.1"/>
    <property type="molecule type" value="Genomic_DNA"/>
</dbReference>
<keyword evidence="4 6" id="KW-1133">Transmembrane helix</keyword>
<evidence type="ECO:0000256" key="1">
    <source>
        <dbReference type="ARBA" id="ARBA00004651"/>
    </source>
</evidence>
<feature type="transmembrane region" description="Helical" evidence="6">
    <location>
        <begin position="139"/>
        <end position="162"/>
    </location>
</feature>
<dbReference type="RefSeq" id="WP_250198955.1">
    <property type="nucleotide sequence ID" value="NZ_CP097636.1"/>
</dbReference>
<dbReference type="InterPro" id="IPR032816">
    <property type="entry name" value="VTT_dom"/>
</dbReference>
<name>A0ABY4SF06_AQUTE</name>
<gene>
    <name evidence="8" type="ORF">MW290_17330</name>
</gene>
<dbReference type="Proteomes" id="UP001056201">
    <property type="component" value="Chromosome 2"/>
</dbReference>
<accession>A0ABY4SF06</accession>
<reference evidence="8" key="1">
    <citation type="submission" date="2022-05" db="EMBL/GenBank/DDBJ databases">
        <title>An RpoN-dependent PEP-CTERM gene is involved in floc formation of an Aquincola tertiaricarbonis strain.</title>
        <authorList>
            <person name="Qiu D."/>
            <person name="Xia M."/>
        </authorList>
    </citation>
    <scope>NUCLEOTIDE SEQUENCE</scope>
    <source>
        <strain evidence="8">RN12</strain>
    </source>
</reference>
<dbReference type="PANTHER" id="PTHR42709:SF6">
    <property type="entry name" value="UNDECAPRENYL PHOSPHATE TRANSPORTER A"/>
    <property type="match status" value="1"/>
</dbReference>
<keyword evidence="9" id="KW-1185">Reference proteome</keyword>
<proteinExistence type="predicted"/>
<feature type="transmembrane region" description="Helical" evidence="6">
    <location>
        <begin position="168"/>
        <end position="193"/>
    </location>
</feature>
<feature type="transmembrane region" description="Helical" evidence="6">
    <location>
        <begin position="50"/>
        <end position="74"/>
    </location>
</feature>
<comment type="subcellular location">
    <subcellularLocation>
        <location evidence="1">Cell membrane</location>
        <topology evidence="1">Multi-pass membrane protein</topology>
    </subcellularLocation>
</comment>
<evidence type="ECO:0000256" key="2">
    <source>
        <dbReference type="ARBA" id="ARBA00022475"/>
    </source>
</evidence>
<sequence length="318" mass="32664">MHALMSLLVEHGLWVVFLVTLAARAGAPVPAAPLLVMAGGVSMAPSLPSGAAWLLALGVAVLANLAGDAVWFAAGRRYGHRVMGLLCRLSLSPDSCVRQSESLMARWGGSALLAAKFVPGVSVVAAPMAGALGMSVPRFVAFDVVAGAIWSALFLGLGAVFSQQVDAVLVYLADAGLVAAVVVLGGAAGFAGWRWWRRRAFLKSLAMVRISVDELHALLGAAGAGEAAPLLIDVRSGTANQLDPRVIPGAQRVALPDIAAHAARLPRDRDIVLYCNCPNEASAAVAAQRLAGKGFTRVRPLAGGLEAWAAAGHPVAVV</sequence>